<dbReference type="Pfam" id="PF15227">
    <property type="entry name" value="zf-C3HC4_4"/>
    <property type="match status" value="1"/>
</dbReference>
<keyword evidence="3 6" id="KW-0863">Zinc-finger</keyword>
<dbReference type="GO" id="GO:0005737">
    <property type="term" value="C:cytoplasm"/>
    <property type="evidence" value="ECO:0007669"/>
    <property type="project" value="UniProtKB-ARBA"/>
</dbReference>
<dbReference type="Gene3D" id="3.30.160.60">
    <property type="entry name" value="Classic Zinc Finger"/>
    <property type="match status" value="1"/>
</dbReference>
<reference evidence="11" key="1">
    <citation type="submission" date="2025-08" db="UniProtKB">
        <authorList>
            <consortium name="Ensembl"/>
        </authorList>
    </citation>
    <scope>IDENTIFICATION</scope>
</reference>
<dbReference type="SUPFAM" id="SSF49899">
    <property type="entry name" value="Concanavalin A-like lectins/glucanases"/>
    <property type="match status" value="1"/>
</dbReference>
<dbReference type="SMART" id="SM00336">
    <property type="entry name" value="BBOX"/>
    <property type="match status" value="1"/>
</dbReference>
<dbReference type="PROSITE" id="PS50089">
    <property type="entry name" value="ZF_RING_2"/>
    <property type="match status" value="1"/>
</dbReference>
<dbReference type="AlphaFoldDB" id="A0A8C3SCY0"/>
<evidence type="ECO:0000259" key="8">
    <source>
        <dbReference type="PROSITE" id="PS50089"/>
    </source>
</evidence>
<keyword evidence="2" id="KW-0479">Metal-binding</keyword>
<sequence length="506" mass="57185">MARALEEKLVCSICLEMFGTAVTMPCGHNFCMKCINNHWDKEEKEAPPGEKDYTCPDCRKRFEKRLELRKNVALCSVVELVRSGEVQASGAERETPANGGRCSRHGRPLELYCQEDKMCICCVCTVKECRDHHRILFEEERQRKEVRPGWVSPVSCSQSAGPWRERSALLPGSGSVVRQRPSPLPATGMPGAGTEGAVDKIEQEQATALGQVEENWSQLQDHLAMLTQHRQKAQELLTCVDDMKFLEFLLLPSPGSLGVLPAVEFNVARTVDSTAKILTEVSRLLLEDLPNSLNPKAADAETKGELFPCRPSPHCPRPWFTLWMSMLPTDHRNLTFDPDTANKYLQLSNQNQKAKHTHSPDDLCQDHADRFELWQVLCSQSYSQGRHYWEVRISSHSIILGVTYKKIQRKKRAGRSFSIGLDGLSWGLQAREDCYLAWHEGQSHKIMEPLYKCLGVSLDYGTGVLSFYGIGDKMKLLHSFHCVFTEPLYPVFWLCEASSWDAEATP</sequence>
<dbReference type="SMART" id="SM00589">
    <property type="entry name" value="PRY"/>
    <property type="match status" value="1"/>
</dbReference>
<dbReference type="SMART" id="SM00184">
    <property type="entry name" value="RING"/>
    <property type="match status" value="1"/>
</dbReference>
<dbReference type="PROSITE" id="PS00518">
    <property type="entry name" value="ZF_RING_1"/>
    <property type="match status" value="1"/>
</dbReference>
<feature type="domain" description="RING-type" evidence="8">
    <location>
        <begin position="11"/>
        <end position="59"/>
    </location>
</feature>
<dbReference type="InterPro" id="IPR013320">
    <property type="entry name" value="ConA-like_dom_sf"/>
</dbReference>
<evidence type="ECO:0000259" key="10">
    <source>
        <dbReference type="PROSITE" id="PS50188"/>
    </source>
</evidence>
<evidence type="ECO:0000256" key="1">
    <source>
        <dbReference type="ARBA" id="ARBA00022588"/>
    </source>
</evidence>
<evidence type="ECO:0000256" key="7">
    <source>
        <dbReference type="SAM" id="MobiDB-lite"/>
    </source>
</evidence>
<dbReference type="Pfam" id="PF13765">
    <property type="entry name" value="PRY"/>
    <property type="match status" value="1"/>
</dbReference>
<keyword evidence="4" id="KW-0862">Zinc</keyword>
<dbReference type="Gene3D" id="3.30.40.10">
    <property type="entry name" value="Zinc/RING finger domain, C3HC4 (zinc finger)"/>
    <property type="match status" value="1"/>
</dbReference>
<dbReference type="InterPro" id="IPR003879">
    <property type="entry name" value="Butyrophylin_SPRY"/>
</dbReference>
<dbReference type="InterPro" id="IPR003877">
    <property type="entry name" value="SPRY_dom"/>
</dbReference>
<keyword evidence="1" id="KW-0399">Innate immunity</keyword>
<feature type="domain" description="B30.2/SPRY" evidence="10">
    <location>
        <begin position="313"/>
        <end position="506"/>
    </location>
</feature>
<dbReference type="Gene3D" id="2.60.120.920">
    <property type="match status" value="1"/>
</dbReference>
<dbReference type="Pfam" id="PF00622">
    <property type="entry name" value="SPRY"/>
    <property type="match status" value="1"/>
</dbReference>
<proteinExistence type="predicted"/>
<dbReference type="InterPro" id="IPR017907">
    <property type="entry name" value="Znf_RING_CS"/>
</dbReference>
<feature type="domain" description="B box-type" evidence="9">
    <location>
        <begin position="97"/>
        <end position="133"/>
    </location>
</feature>
<dbReference type="PANTHER" id="PTHR25465:SF14">
    <property type="entry name" value="E3 UBIQUITIN-PROTEIN LIGASE TRIM65"/>
    <property type="match status" value="1"/>
</dbReference>
<keyword evidence="5" id="KW-0391">Immunity</keyword>
<dbReference type="Pfam" id="PF25600">
    <property type="entry name" value="TRIM_CC"/>
    <property type="match status" value="1"/>
</dbReference>
<protein>
    <submittedName>
        <fullName evidence="11">Tripartite motif containing 65</fullName>
    </submittedName>
</protein>
<dbReference type="SUPFAM" id="SSF57845">
    <property type="entry name" value="B-box zinc-binding domain"/>
    <property type="match status" value="1"/>
</dbReference>
<feature type="region of interest" description="Disordered" evidence="7">
    <location>
        <begin position="171"/>
        <end position="192"/>
    </location>
</feature>
<dbReference type="InterPro" id="IPR001870">
    <property type="entry name" value="B30.2/SPRY"/>
</dbReference>
<keyword evidence="12" id="KW-1185">Reference proteome</keyword>
<dbReference type="SUPFAM" id="SSF57850">
    <property type="entry name" value="RING/U-box"/>
    <property type="match status" value="1"/>
</dbReference>
<reference evidence="11" key="2">
    <citation type="submission" date="2025-09" db="UniProtKB">
        <authorList>
            <consortium name="Ensembl"/>
        </authorList>
    </citation>
    <scope>IDENTIFICATION</scope>
</reference>
<dbReference type="InterPro" id="IPR051051">
    <property type="entry name" value="E3_ubiq-ligase_TRIM/RNF"/>
</dbReference>
<dbReference type="GO" id="GO:0008270">
    <property type="term" value="F:zinc ion binding"/>
    <property type="evidence" value="ECO:0007669"/>
    <property type="project" value="UniProtKB-KW"/>
</dbReference>
<dbReference type="InterPro" id="IPR013083">
    <property type="entry name" value="Znf_RING/FYVE/PHD"/>
</dbReference>
<dbReference type="InterPro" id="IPR043136">
    <property type="entry name" value="B30.2/SPRY_sf"/>
</dbReference>
<evidence type="ECO:0000313" key="12">
    <source>
        <dbReference type="Proteomes" id="UP000694403"/>
    </source>
</evidence>
<evidence type="ECO:0000256" key="3">
    <source>
        <dbReference type="ARBA" id="ARBA00022771"/>
    </source>
</evidence>
<evidence type="ECO:0000256" key="2">
    <source>
        <dbReference type="ARBA" id="ARBA00022723"/>
    </source>
</evidence>
<evidence type="ECO:0000256" key="5">
    <source>
        <dbReference type="ARBA" id="ARBA00022859"/>
    </source>
</evidence>
<dbReference type="Ensembl" id="ENSCSRT00000012477.1">
    <property type="protein sequence ID" value="ENSCSRP00000012007.1"/>
    <property type="gene ID" value="ENSCSRG00000008913.1"/>
</dbReference>
<evidence type="ECO:0000256" key="4">
    <source>
        <dbReference type="ARBA" id="ARBA00022833"/>
    </source>
</evidence>
<dbReference type="Proteomes" id="UP000694403">
    <property type="component" value="Unplaced"/>
</dbReference>
<evidence type="ECO:0000256" key="6">
    <source>
        <dbReference type="PROSITE-ProRule" id="PRU00024"/>
    </source>
</evidence>
<dbReference type="GO" id="GO:0045087">
    <property type="term" value="P:innate immune response"/>
    <property type="evidence" value="ECO:0007669"/>
    <property type="project" value="UniProtKB-KW"/>
</dbReference>
<organism evidence="11 12">
    <name type="scientific">Chelydra serpentina</name>
    <name type="common">Snapping turtle</name>
    <name type="synonym">Testudo serpentina</name>
    <dbReference type="NCBI Taxonomy" id="8475"/>
    <lineage>
        <taxon>Eukaryota</taxon>
        <taxon>Metazoa</taxon>
        <taxon>Chordata</taxon>
        <taxon>Craniata</taxon>
        <taxon>Vertebrata</taxon>
        <taxon>Euteleostomi</taxon>
        <taxon>Archelosauria</taxon>
        <taxon>Testudinata</taxon>
        <taxon>Testudines</taxon>
        <taxon>Cryptodira</taxon>
        <taxon>Durocryptodira</taxon>
        <taxon>Americhelydia</taxon>
        <taxon>Chelydroidea</taxon>
        <taxon>Chelydridae</taxon>
        <taxon>Chelydra</taxon>
    </lineage>
</organism>
<dbReference type="InterPro" id="IPR000315">
    <property type="entry name" value="Znf_B-box"/>
</dbReference>
<name>A0A8C3SCY0_CHESE</name>
<dbReference type="InterPro" id="IPR001841">
    <property type="entry name" value="Znf_RING"/>
</dbReference>
<dbReference type="InterPro" id="IPR006574">
    <property type="entry name" value="PRY"/>
</dbReference>
<dbReference type="SMART" id="SM00449">
    <property type="entry name" value="SPRY"/>
    <property type="match status" value="1"/>
</dbReference>
<dbReference type="InterPro" id="IPR058030">
    <property type="entry name" value="TRIM8/14/16/25/29/45/65_CC"/>
</dbReference>
<dbReference type="CDD" id="cd19835">
    <property type="entry name" value="Bbox2_TRIM65_C-IV"/>
    <property type="match status" value="1"/>
</dbReference>
<evidence type="ECO:0000259" key="9">
    <source>
        <dbReference type="PROSITE" id="PS50119"/>
    </source>
</evidence>
<dbReference type="PROSITE" id="PS50188">
    <property type="entry name" value="B302_SPRY"/>
    <property type="match status" value="1"/>
</dbReference>
<dbReference type="PRINTS" id="PR01407">
    <property type="entry name" value="BUTYPHLNCDUF"/>
</dbReference>
<evidence type="ECO:0000313" key="11">
    <source>
        <dbReference type="Ensembl" id="ENSCSRP00000012007.1"/>
    </source>
</evidence>
<dbReference type="PANTHER" id="PTHR25465">
    <property type="entry name" value="B-BOX DOMAIN CONTAINING"/>
    <property type="match status" value="1"/>
</dbReference>
<dbReference type="PROSITE" id="PS50119">
    <property type="entry name" value="ZF_BBOX"/>
    <property type="match status" value="1"/>
</dbReference>
<accession>A0A8C3SCY0</accession>